<dbReference type="PANTHER" id="PTHR10151:SF120">
    <property type="entry name" value="BIS(5'-ADENOSYL)-TRIPHOSPHATASE"/>
    <property type="match status" value="1"/>
</dbReference>
<keyword evidence="3" id="KW-1185">Reference proteome</keyword>
<proteinExistence type="predicted"/>
<dbReference type="InterPro" id="IPR002591">
    <property type="entry name" value="Phosphodiest/P_Trfase"/>
</dbReference>
<dbReference type="SUPFAM" id="SSF53649">
    <property type="entry name" value="Alkaline phosphatase-like"/>
    <property type="match status" value="1"/>
</dbReference>
<name>A0ABP4EU11_9ACTN</name>
<evidence type="ECO:0008006" key="4">
    <source>
        <dbReference type="Google" id="ProtNLM"/>
    </source>
</evidence>
<dbReference type="InterPro" id="IPR017850">
    <property type="entry name" value="Alkaline_phosphatase_core_sf"/>
</dbReference>
<gene>
    <name evidence="2" type="ORF">GCM10009606_11020</name>
</gene>
<protein>
    <recommendedName>
        <fullName evidence="4">Alkaline phosphatase family protein</fullName>
    </recommendedName>
</protein>
<accession>A0ABP4EU11</accession>
<feature type="chain" id="PRO_5046811721" description="Alkaline phosphatase family protein" evidence="1">
    <location>
        <begin position="20"/>
        <end position="324"/>
    </location>
</feature>
<evidence type="ECO:0000256" key="1">
    <source>
        <dbReference type="SAM" id="SignalP"/>
    </source>
</evidence>
<evidence type="ECO:0000313" key="3">
    <source>
        <dbReference type="Proteomes" id="UP001499979"/>
    </source>
</evidence>
<sequence>MFHALATAVLALTTIVAPADEQRTAPGPSEVQVLAISVDGLNVSAIEQLGATGAPTFHRLLDEGAGTLNARTEVEQTVTLPNHTSMMTGRRIAAAKGGHGVTWDDDRPSMTVQKAAGHGVASVFSAVHADGGTTALYTTKEKFGLYERSWPKGIDTFTENENQKKLVSLARADLRDGAPTFTFLHVSLPDRYGHAYGGMSARYLGAVKRTDAQLGTLLDALDGSSVTVILTADHGFKTGATDHSARRDLENYRIPFLTWGAGVDRADLYDLNPAYRDPGTARPSYAGKQPVRNGDVANLAASLLGLPAVPGSDLDSDLSLTLTR</sequence>
<dbReference type="EMBL" id="BAAAJE010000002">
    <property type="protein sequence ID" value="GAA1132646.1"/>
    <property type="molecule type" value="Genomic_DNA"/>
</dbReference>
<dbReference type="PANTHER" id="PTHR10151">
    <property type="entry name" value="ECTONUCLEOTIDE PYROPHOSPHATASE/PHOSPHODIESTERASE"/>
    <property type="match status" value="1"/>
</dbReference>
<dbReference type="Proteomes" id="UP001499979">
    <property type="component" value="Unassembled WGS sequence"/>
</dbReference>
<organism evidence="2 3">
    <name type="scientific">Nocardioides aquiterrae</name>
    <dbReference type="NCBI Taxonomy" id="203799"/>
    <lineage>
        <taxon>Bacteria</taxon>
        <taxon>Bacillati</taxon>
        <taxon>Actinomycetota</taxon>
        <taxon>Actinomycetes</taxon>
        <taxon>Propionibacteriales</taxon>
        <taxon>Nocardioidaceae</taxon>
        <taxon>Nocardioides</taxon>
    </lineage>
</organism>
<feature type="signal peptide" evidence="1">
    <location>
        <begin position="1"/>
        <end position="19"/>
    </location>
</feature>
<reference evidence="3" key="1">
    <citation type="journal article" date="2019" name="Int. J. Syst. Evol. Microbiol.">
        <title>The Global Catalogue of Microorganisms (GCM) 10K type strain sequencing project: providing services to taxonomists for standard genome sequencing and annotation.</title>
        <authorList>
            <consortium name="The Broad Institute Genomics Platform"/>
            <consortium name="The Broad Institute Genome Sequencing Center for Infectious Disease"/>
            <person name="Wu L."/>
            <person name="Ma J."/>
        </authorList>
    </citation>
    <scope>NUCLEOTIDE SEQUENCE [LARGE SCALE GENOMIC DNA]</scope>
    <source>
        <strain evidence="3">JCM 11813</strain>
    </source>
</reference>
<dbReference type="RefSeq" id="WP_343906373.1">
    <property type="nucleotide sequence ID" value="NZ_BAAAJE010000002.1"/>
</dbReference>
<keyword evidence="1" id="KW-0732">Signal</keyword>
<dbReference type="Pfam" id="PF01663">
    <property type="entry name" value="Phosphodiest"/>
    <property type="match status" value="1"/>
</dbReference>
<dbReference type="Gene3D" id="3.40.720.10">
    <property type="entry name" value="Alkaline Phosphatase, subunit A"/>
    <property type="match status" value="1"/>
</dbReference>
<comment type="caution">
    <text evidence="2">The sequence shown here is derived from an EMBL/GenBank/DDBJ whole genome shotgun (WGS) entry which is preliminary data.</text>
</comment>
<evidence type="ECO:0000313" key="2">
    <source>
        <dbReference type="EMBL" id="GAA1132646.1"/>
    </source>
</evidence>